<evidence type="ECO:0000256" key="10">
    <source>
        <dbReference type="ARBA" id="ARBA00023034"/>
    </source>
</evidence>
<comment type="catalytic activity">
    <reaction evidence="13">
        <text>N(4)-{beta-D-GlcNAc-(1-&gt;2)-[beta-D-GlcNAc-(1-&gt;4)]-alpha-D-Man-(1-&gt;3)-[beta-D-GlcNAc-(1-&gt;2)-alpha-D-Man-(1-&gt;6)]-beta-D-Man-(1-&gt;4)-beta-D-GlcNAc-(1-&gt;4)-beta-D-GlcNAc}-L-asparaginyl-[protein] + UDP-N-acetyl-alpha-D-glucosamine = N(4)-{beta-D-GlcNAc-(1-&gt;2)-[beta-D-GlcNAc-(1-&gt;4)]-alpha-D-Man-(1-&gt;3)-[beta-D-GlcNAc-(1-&gt;2)-[beta-D-GlcNAc-(1-&gt;6)]-alpha-D-Man-(1-&gt;6)]-beta-D-Man-(1-&gt;4)-beta-D-GlcNAc-(1-&gt;4)-beta-D-GlcNAc}-L-asparaginyl-[protein] + UDP + H(+)</text>
        <dbReference type="Rhea" id="RHEA:16921"/>
        <dbReference type="Rhea" id="RHEA-COMP:14374"/>
        <dbReference type="Rhea" id="RHEA-COMP:14377"/>
        <dbReference type="ChEBI" id="CHEBI:15378"/>
        <dbReference type="ChEBI" id="CHEBI:57705"/>
        <dbReference type="ChEBI" id="CHEBI:58223"/>
        <dbReference type="ChEBI" id="CHEBI:139507"/>
        <dbReference type="ChEBI" id="CHEBI:139510"/>
        <dbReference type="EC" id="2.4.1.155"/>
    </reaction>
</comment>
<evidence type="ECO:0000256" key="6">
    <source>
        <dbReference type="ARBA" id="ARBA00022679"/>
    </source>
</evidence>
<dbReference type="UniPathway" id="UPA00378"/>
<name>A0A368G727_ANCCA</name>
<evidence type="ECO:0000256" key="8">
    <source>
        <dbReference type="ARBA" id="ARBA00022968"/>
    </source>
</evidence>
<keyword evidence="10" id="KW-0333">Golgi apparatus</keyword>
<dbReference type="AlphaFoldDB" id="A0A368G727"/>
<accession>A0A368G727</accession>
<evidence type="ECO:0000313" key="16">
    <source>
        <dbReference type="Proteomes" id="UP000252519"/>
    </source>
</evidence>
<evidence type="ECO:0000256" key="7">
    <source>
        <dbReference type="ARBA" id="ARBA00022692"/>
    </source>
</evidence>
<evidence type="ECO:0000256" key="13">
    <source>
        <dbReference type="ARBA" id="ARBA00048243"/>
    </source>
</evidence>
<dbReference type="OrthoDB" id="2113294at2759"/>
<keyword evidence="6" id="KW-0808">Transferase</keyword>
<dbReference type="GO" id="GO:0006487">
    <property type="term" value="P:protein N-linked glycosylation"/>
    <property type="evidence" value="ECO:0007669"/>
    <property type="project" value="TreeGrafter"/>
</dbReference>
<evidence type="ECO:0000256" key="3">
    <source>
        <dbReference type="ARBA" id="ARBA00007477"/>
    </source>
</evidence>
<comment type="subcellular location">
    <subcellularLocation>
        <location evidence="1">Golgi apparatus membrane</location>
        <topology evidence="1">Single-pass type II membrane protein</topology>
    </subcellularLocation>
</comment>
<dbReference type="InterPro" id="IPR026116">
    <property type="entry name" value="GT18_cat"/>
</dbReference>
<evidence type="ECO:0000259" key="14">
    <source>
        <dbReference type="Pfam" id="PF15024"/>
    </source>
</evidence>
<evidence type="ECO:0000256" key="5">
    <source>
        <dbReference type="ARBA" id="ARBA00022676"/>
    </source>
</evidence>
<keyword evidence="9" id="KW-1133">Transmembrane helix</keyword>
<evidence type="ECO:0000256" key="12">
    <source>
        <dbReference type="ARBA" id="ARBA00023180"/>
    </source>
</evidence>
<dbReference type="InterPro" id="IPR052105">
    <property type="entry name" value="MGAT5_Glycosyltransferase"/>
</dbReference>
<comment type="similarity">
    <text evidence="3">Belongs to the glycosyltransferase 18 family.</text>
</comment>
<keyword evidence="12" id="KW-0325">Glycoprotein</keyword>
<dbReference type="GO" id="GO:0030144">
    <property type="term" value="F:alpha-1,6-mannosylglycoprotein 6-beta-N-acetylglucosaminyltransferase activity"/>
    <property type="evidence" value="ECO:0007669"/>
    <property type="project" value="UniProtKB-EC"/>
</dbReference>
<dbReference type="STRING" id="29170.A0A368G727"/>
<comment type="pathway">
    <text evidence="2">Protein modification; protein glycosylation.</text>
</comment>
<dbReference type="Proteomes" id="UP000252519">
    <property type="component" value="Unassembled WGS sequence"/>
</dbReference>
<feature type="domain" description="Glycosyltransferase family 18 catalytic" evidence="14">
    <location>
        <begin position="123"/>
        <end position="425"/>
    </location>
</feature>
<keyword evidence="8" id="KW-0735">Signal-anchor</keyword>
<dbReference type="EMBL" id="JOJR01000397">
    <property type="protein sequence ID" value="RCN38467.1"/>
    <property type="molecule type" value="Genomic_DNA"/>
</dbReference>
<evidence type="ECO:0000256" key="9">
    <source>
        <dbReference type="ARBA" id="ARBA00022989"/>
    </source>
</evidence>
<keyword evidence="11" id="KW-0472">Membrane</keyword>
<evidence type="ECO:0000256" key="2">
    <source>
        <dbReference type="ARBA" id="ARBA00004922"/>
    </source>
</evidence>
<dbReference type="Pfam" id="PF15024">
    <property type="entry name" value="Glyco_transf_18"/>
    <property type="match status" value="2"/>
</dbReference>
<dbReference type="GO" id="GO:0000139">
    <property type="term" value="C:Golgi membrane"/>
    <property type="evidence" value="ECO:0007669"/>
    <property type="project" value="UniProtKB-SubCell"/>
</dbReference>
<evidence type="ECO:0000256" key="1">
    <source>
        <dbReference type="ARBA" id="ARBA00004323"/>
    </source>
</evidence>
<dbReference type="PANTHER" id="PTHR15075">
    <property type="entry name" value="ALPHA-MANNOSIDE BETA-1,6-N-ACETYLGLUCOSAMINYLTRANSFERASE"/>
    <property type="match status" value="1"/>
</dbReference>
<reference evidence="15 16" key="1">
    <citation type="submission" date="2014-10" db="EMBL/GenBank/DDBJ databases">
        <title>Draft genome of the hookworm Ancylostoma caninum.</title>
        <authorList>
            <person name="Mitreva M."/>
        </authorList>
    </citation>
    <scope>NUCLEOTIDE SEQUENCE [LARGE SCALE GENOMIC DNA]</scope>
    <source>
        <strain evidence="15 16">Baltimore</strain>
    </source>
</reference>
<gene>
    <name evidence="15" type="ORF">ANCCAN_15604</name>
</gene>
<feature type="domain" description="Glycosyltransferase family 18 catalytic" evidence="14">
    <location>
        <begin position="70"/>
        <end position="122"/>
    </location>
</feature>
<comment type="caution">
    <text evidence="15">The sequence shown here is derived from an EMBL/GenBank/DDBJ whole genome shotgun (WGS) entry which is preliminary data.</text>
</comment>
<keyword evidence="7" id="KW-0812">Transmembrane</keyword>
<keyword evidence="5" id="KW-0328">Glycosyltransferase</keyword>
<organism evidence="15 16">
    <name type="scientific">Ancylostoma caninum</name>
    <name type="common">Dog hookworm</name>
    <dbReference type="NCBI Taxonomy" id="29170"/>
    <lineage>
        <taxon>Eukaryota</taxon>
        <taxon>Metazoa</taxon>
        <taxon>Ecdysozoa</taxon>
        <taxon>Nematoda</taxon>
        <taxon>Chromadorea</taxon>
        <taxon>Rhabditida</taxon>
        <taxon>Rhabditina</taxon>
        <taxon>Rhabditomorpha</taxon>
        <taxon>Strongyloidea</taxon>
        <taxon>Ancylostomatidae</taxon>
        <taxon>Ancylostomatinae</taxon>
        <taxon>Ancylostoma</taxon>
    </lineage>
</organism>
<evidence type="ECO:0000256" key="4">
    <source>
        <dbReference type="ARBA" id="ARBA00012671"/>
    </source>
</evidence>
<evidence type="ECO:0000313" key="15">
    <source>
        <dbReference type="EMBL" id="RCN38467.1"/>
    </source>
</evidence>
<dbReference type="EC" id="2.4.1.155" evidence="4"/>
<protein>
    <recommendedName>
        <fullName evidence="4">alpha-1,6-mannosyl-glycoprotein 6-beta-N-acetylglucosaminyltransferase</fullName>
        <ecNumber evidence="4">2.4.1.155</ecNumber>
    </recommendedName>
</protein>
<evidence type="ECO:0000256" key="11">
    <source>
        <dbReference type="ARBA" id="ARBA00023136"/>
    </source>
</evidence>
<dbReference type="PANTHER" id="PTHR15075:SF2">
    <property type="entry name" value="ALPHA-1,6-MANNOSYLGLYCOPROTEIN 6-BETA-N-ACETYLGLUCOSAMINYLTRANSFERASE"/>
    <property type="match status" value="1"/>
</dbReference>
<proteinExistence type="inferred from homology"/>
<sequence length="490" mass="55615">MHFEREVRVYNFQTHEQLLSYYHDELSSSSTGRDSDTSLYCMQFPKNMSSYPHCFEKMQWLRTGWKSHKCYASLGVDGSICSFRHYLSLVENHCPPTNSGRKRTTVQQFAETNTDLQRLFNVLVGHNLYISSDKATLLRHVDEFPISSPCPPQDNRLRLDLIITDIIGLRSFKKRRDFLVHHKCRIRLVDSFGTHVEFNYRLYFNAHQSEFAMKGTKQKNPWGGHGLQLLQHWTFFPHTPDNGFLGFAIHSSDVEPMFERGSHELPASLVYGKERYMWSESANMINVLTNLTEVHATVADVNDTKSSLFSNVINHGFLNSTEIASLLRSVNIFVGLGFPFEGPAPLEAIAHGAVFINPKFDPPKSRLNTVFFRDKPTLREFTSQSPYMERLGKPYVYTVDINDDRGLTDAIKSALKEKSLSFLSFSLVGCTHGNLSNSTAPHAPYNCSLQSSSLMFSCASRPPPGSGIIRICPCRDHLPGQLALCKECVH</sequence>
<keyword evidence="16" id="KW-1185">Reference proteome</keyword>